<evidence type="ECO:0000256" key="1">
    <source>
        <dbReference type="ARBA" id="ARBA00008791"/>
    </source>
</evidence>
<reference evidence="3 4" key="1">
    <citation type="submission" date="2020-07" db="EMBL/GenBank/DDBJ databases">
        <authorList>
            <person name="Cui H."/>
        </authorList>
    </citation>
    <scope>NUCLEOTIDE SEQUENCE [LARGE SCALE GENOMIC DNA]</scope>
    <source>
        <strain evidence="3 4">YPL8</strain>
    </source>
</reference>
<feature type="domain" description="UspA" evidence="2">
    <location>
        <begin position="1"/>
        <end position="149"/>
    </location>
</feature>
<dbReference type="InterPro" id="IPR014729">
    <property type="entry name" value="Rossmann-like_a/b/a_fold"/>
</dbReference>
<dbReference type="SUPFAM" id="SSF52402">
    <property type="entry name" value="Adenine nucleotide alpha hydrolases-like"/>
    <property type="match status" value="1"/>
</dbReference>
<comment type="similarity">
    <text evidence="1">Belongs to the universal stress protein A family.</text>
</comment>
<dbReference type="PANTHER" id="PTHR46268">
    <property type="entry name" value="STRESS RESPONSE PROTEIN NHAX"/>
    <property type="match status" value="1"/>
</dbReference>
<dbReference type="PANTHER" id="PTHR46268:SF24">
    <property type="entry name" value="UNIVERSAL STRESS PROTEIN"/>
    <property type="match status" value="1"/>
</dbReference>
<evidence type="ECO:0000259" key="2">
    <source>
        <dbReference type="Pfam" id="PF00582"/>
    </source>
</evidence>
<dbReference type="PRINTS" id="PR01438">
    <property type="entry name" value="UNVRSLSTRESS"/>
</dbReference>
<keyword evidence="4" id="KW-1185">Reference proteome</keyword>
<protein>
    <submittedName>
        <fullName evidence="3">Universal stress protein</fullName>
    </submittedName>
</protein>
<sequence>MSERILVPIDGSPLSQLALETALEEHPEAEIVALHVIDPFEPGYSVYDVPYDGETEPIHGSDEWYERADELATDLLADARDLAAEYETELSLETVTGNPSKEIVEYATDNDVDQIIMGSHGREEDARILLGSVTEAVAFRAPIRVSLIR</sequence>
<dbReference type="GeneID" id="56033021"/>
<proteinExistence type="inferred from homology"/>
<dbReference type="KEGG" id="haly:HYG82_06980"/>
<name>A0A7D5GGW6_9EURY</name>
<dbReference type="Pfam" id="PF00582">
    <property type="entry name" value="Usp"/>
    <property type="match status" value="1"/>
</dbReference>
<dbReference type="EMBL" id="CP058601">
    <property type="protein sequence ID" value="QLG48607.1"/>
    <property type="molecule type" value="Genomic_DNA"/>
</dbReference>
<dbReference type="RefSeq" id="WP_179260345.1">
    <property type="nucleotide sequence ID" value="NZ_CP058601.1"/>
</dbReference>
<dbReference type="InterPro" id="IPR006015">
    <property type="entry name" value="Universal_stress_UspA"/>
</dbReference>
<evidence type="ECO:0000313" key="3">
    <source>
        <dbReference type="EMBL" id="QLG48607.1"/>
    </source>
</evidence>
<dbReference type="Proteomes" id="UP000509241">
    <property type="component" value="Chromosome"/>
</dbReference>
<accession>A0A7D5GGW6</accession>
<organism evidence="3 4">
    <name type="scientific">Natrinema halophilum</name>
    <dbReference type="NCBI Taxonomy" id="1699371"/>
    <lineage>
        <taxon>Archaea</taxon>
        <taxon>Methanobacteriati</taxon>
        <taxon>Methanobacteriota</taxon>
        <taxon>Stenosarchaea group</taxon>
        <taxon>Halobacteria</taxon>
        <taxon>Halobacteriales</taxon>
        <taxon>Natrialbaceae</taxon>
        <taxon>Natrinema</taxon>
    </lineage>
</organism>
<gene>
    <name evidence="3" type="ORF">HYG82_06980</name>
</gene>
<dbReference type="Gene3D" id="3.40.50.620">
    <property type="entry name" value="HUPs"/>
    <property type="match status" value="1"/>
</dbReference>
<dbReference type="InterPro" id="IPR006016">
    <property type="entry name" value="UspA"/>
</dbReference>
<dbReference type="OrthoDB" id="105697at2157"/>
<dbReference type="CDD" id="cd00293">
    <property type="entry name" value="USP-like"/>
    <property type="match status" value="1"/>
</dbReference>
<evidence type="ECO:0000313" key="4">
    <source>
        <dbReference type="Proteomes" id="UP000509241"/>
    </source>
</evidence>
<dbReference type="AlphaFoldDB" id="A0A7D5GGW6"/>